<evidence type="ECO:0000256" key="4">
    <source>
        <dbReference type="SAM" id="SignalP"/>
    </source>
</evidence>
<organism evidence="6 7">
    <name type="scientific">Zhengella mangrovi</name>
    <dbReference type="NCBI Taxonomy" id="1982044"/>
    <lineage>
        <taxon>Bacteria</taxon>
        <taxon>Pseudomonadati</taxon>
        <taxon>Pseudomonadota</taxon>
        <taxon>Alphaproteobacteria</taxon>
        <taxon>Hyphomicrobiales</taxon>
        <taxon>Notoacmeibacteraceae</taxon>
        <taxon>Zhengella</taxon>
    </lineage>
</organism>
<comment type="similarity">
    <text evidence="1">Belongs to the leucine-binding protein family.</text>
</comment>
<proteinExistence type="inferred from homology"/>
<evidence type="ECO:0000256" key="2">
    <source>
        <dbReference type="ARBA" id="ARBA00022729"/>
    </source>
</evidence>
<sequence>MRIVNGFAGVLLGLAAGSFTTASDATAADAIRIGTLAPLDGEFASFGLESMRGVELAFRKWTWKAGGHDIEWIKASSGESPETAVAAARKLVEEDKVDFIVGPMTAMAGLALRDYARTVPNITFLNGSSAHPDQTLRDPAVNYYRFNMDSAQWMGGLGKYAFEEKGYKTIATVAEDYQFGWAQVRGFLFDYCRAGGKLVASYWAPPGTENAGFAEIARQIPKDVDAVFVPMGGWAARVFLTEYETAGSPAPMVAGTITMQPLLYKTRGDREKYLVGTPSSGPVAMEFDKPEWVAFEKQYLDVFPNGYLSPTLFAYDYYVNTAALLTALDKTGGDLSDGHNAIRAALDTLVLETPTGTVRLDGNRQAIGNVLISELYKGDSRKPYRKYFKTVSGVDQALNADRDAYLKLGPLNKDVSFCDSVKQP</sequence>
<dbReference type="Gene3D" id="3.40.50.2300">
    <property type="match status" value="2"/>
</dbReference>
<name>A0A2G1QQC8_9HYPH</name>
<dbReference type="GO" id="GO:0006865">
    <property type="term" value="P:amino acid transport"/>
    <property type="evidence" value="ECO:0007669"/>
    <property type="project" value="UniProtKB-KW"/>
</dbReference>
<dbReference type="PANTHER" id="PTHR30483">
    <property type="entry name" value="LEUCINE-SPECIFIC-BINDING PROTEIN"/>
    <property type="match status" value="1"/>
</dbReference>
<feature type="domain" description="Leucine-binding protein" evidence="5">
    <location>
        <begin position="31"/>
        <end position="375"/>
    </location>
</feature>
<dbReference type="AlphaFoldDB" id="A0A2G1QQC8"/>
<accession>A0A2G1QQC8</accession>
<comment type="caution">
    <text evidence="6">The sequence shown here is derived from an EMBL/GenBank/DDBJ whole genome shotgun (WGS) entry which is preliminary data.</text>
</comment>
<gene>
    <name evidence="6" type="ORF">CSC94_08510</name>
</gene>
<keyword evidence="2 4" id="KW-0732">Signal</keyword>
<protein>
    <submittedName>
        <fullName evidence="6">ABC transporter substrate-binding protein</fullName>
    </submittedName>
</protein>
<dbReference type="InterPro" id="IPR028081">
    <property type="entry name" value="Leu-bd"/>
</dbReference>
<evidence type="ECO:0000313" key="7">
    <source>
        <dbReference type="Proteomes" id="UP000221168"/>
    </source>
</evidence>
<keyword evidence="3" id="KW-0029">Amino-acid transport</keyword>
<keyword evidence="7" id="KW-1185">Reference proteome</keyword>
<dbReference type="RefSeq" id="WP_099305864.1">
    <property type="nucleotide sequence ID" value="NZ_PDVP01000003.1"/>
</dbReference>
<dbReference type="SUPFAM" id="SSF53822">
    <property type="entry name" value="Periplasmic binding protein-like I"/>
    <property type="match status" value="1"/>
</dbReference>
<feature type="chain" id="PRO_5013719993" evidence="4">
    <location>
        <begin position="28"/>
        <end position="424"/>
    </location>
</feature>
<feature type="signal peptide" evidence="4">
    <location>
        <begin position="1"/>
        <end position="27"/>
    </location>
</feature>
<dbReference type="OrthoDB" id="9762849at2"/>
<reference evidence="6 7" key="1">
    <citation type="submission" date="2017-10" db="EMBL/GenBank/DDBJ databases">
        <title>Sedimentibacterium mangrovi gen. nov., sp. nov., a novel member of family Phyllobacteriacea isolated from mangrove sediment.</title>
        <authorList>
            <person name="Liao H."/>
            <person name="Tian Y."/>
        </authorList>
    </citation>
    <scope>NUCLEOTIDE SEQUENCE [LARGE SCALE GENOMIC DNA]</scope>
    <source>
        <strain evidence="6 7">X9-2-2</strain>
    </source>
</reference>
<evidence type="ECO:0000313" key="6">
    <source>
        <dbReference type="EMBL" id="PHP67723.1"/>
    </source>
</evidence>
<keyword evidence="3" id="KW-0813">Transport</keyword>
<dbReference type="EMBL" id="PDVP01000003">
    <property type="protein sequence ID" value="PHP67723.1"/>
    <property type="molecule type" value="Genomic_DNA"/>
</dbReference>
<evidence type="ECO:0000256" key="3">
    <source>
        <dbReference type="ARBA" id="ARBA00022970"/>
    </source>
</evidence>
<dbReference type="InterPro" id="IPR028082">
    <property type="entry name" value="Peripla_BP_I"/>
</dbReference>
<dbReference type="Proteomes" id="UP000221168">
    <property type="component" value="Unassembled WGS sequence"/>
</dbReference>
<dbReference type="InterPro" id="IPR051010">
    <property type="entry name" value="BCAA_transport"/>
</dbReference>
<dbReference type="PANTHER" id="PTHR30483:SF6">
    <property type="entry name" value="PERIPLASMIC BINDING PROTEIN OF ABC TRANSPORTER FOR NATURAL AMINO ACIDS"/>
    <property type="match status" value="1"/>
</dbReference>
<dbReference type="Pfam" id="PF13458">
    <property type="entry name" value="Peripla_BP_6"/>
    <property type="match status" value="1"/>
</dbReference>
<evidence type="ECO:0000256" key="1">
    <source>
        <dbReference type="ARBA" id="ARBA00010062"/>
    </source>
</evidence>
<evidence type="ECO:0000259" key="5">
    <source>
        <dbReference type="Pfam" id="PF13458"/>
    </source>
</evidence>